<dbReference type="EMBL" id="CP102290">
    <property type="protein sequence ID" value="UWP58813.1"/>
    <property type="molecule type" value="Genomic_DNA"/>
</dbReference>
<evidence type="ECO:0000313" key="4">
    <source>
        <dbReference type="Proteomes" id="UP001060164"/>
    </source>
</evidence>
<dbReference type="PANTHER" id="PTHR42760">
    <property type="entry name" value="SHORT-CHAIN DEHYDROGENASES/REDUCTASES FAMILY MEMBER"/>
    <property type="match status" value="1"/>
</dbReference>
<dbReference type="Pfam" id="PF13561">
    <property type="entry name" value="adh_short_C2"/>
    <property type="match status" value="1"/>
</dbReference>
<dbReference type="Gene3D" id="3.40.50.720">
    <property type="entry name" value="NAD(P)-binding Rossmann-like Domain"/>
    <property type="match status" value="1"/>
</dbReference>
<accession>A0ABY5VEZ3</accession>
<dbReference type="EC" id="1.1.1.47" evidence="3"/>
<protein>
    <submittedName>
        <fullName evidence="3">Glucose 1-dehydrogenase</fullName>
        <ecNumber evidence="3">1.1.1.47</ecNumber>
    </submittedName>
</protein>
<dbReference type="Proteomes" id="UP001060164">
    <property type="component" value="Chromosome"/>
</dbReference>
<dbReference type="PRINTS" id="PR00081">
    <property type="entry name" value="GDHRDH"/>
</dbReference>
<evidence type="ECO:0000256" key="1">
    <source>
        <dbReference type="ARBA" id="ARBA00006484"/>
    </source>
</evidence>
<dbReference type="PRINTS" id="PR00080">
    <property type="entry name" value="SDRFAMILY"/>
</dbReference>
<dbReference type="InterPro" id="IPR036291">
    <property type="entry name" value="NAD(P)-bd_dom_sf"/>
</dbReference>
<comment type="similarity">
    <text evidence="1">Belongs to the short-chain dehydrogenases/reductases (SDR) family.</text>
</comment>
<dbReference type="PROSITE" id="PS00061">
    <property type="entry name" value="ADH_SHORT"/>
    <property type="match status" value="1"/>
</dbReference>
<dbReference type="NCBIfam" id="NF005559">
    <property type="entry name" value="PRK07231.1"/>
    <property type="match status" value="1"/>
</dbReference>
<reference evidence="3" key="1">
    <citation type="journal article" date="2022" name="Cell">
        <title>Design, construction, and in vivo augmentation of a complex gut microbiome.</title>
        <authorList>
            <person name="Cheng A.G."/>
            <person name="Ho P.Y."/>
            <person name="Aranda-Diaz A."/>
            <person name="Jain S."/>
            <person name="Yu F.B."/>
            <person name="Meng X."/>
            <person name="Wang M."/>
            <person name="Iakiviak M."/>
            <person name="Nagashima K."/>
            <person name="Zhao A."/>
            <person name="Murugkar P."/>
            <person name="Patil A."/>
            <person name="Atabakhsh K."/>
            <person name="Weakley A."/>
            <person name="Yan J."/>
            <person name="Brumbaugh A.R."/>
            <person name="Higginbottom S."/>
            <person name="Dimas A."/>
            <person name="Shiver A.L."/>
            <person name="Deutschbauer A."/>
            <person name="Neff N."/>
            <person name="Sonnenburg J.L."/>
            <person name="Huang K.C."/>
            <person name="Fischbach M.A."/>
        </authorList>
    </citation>
    <scope>NUCLEOTIDE SEQUENCE</scope>
    <source>
        <strain evidence="3">DSM 19829</strain>
    </source>
</reference>
<keyword evidence="2 3" id="KW-0560">Oxidoreductase</keyword>
<evidence type="ECO:0000313" key="3">
    <source>
        <dbReference type="EMBL" id="UWP58813.1"/>
    </source>
</evidence>
<keyword evidence="4" id="KW-1185">Reference proteome</keyword>
<dbReference type="GO" id="GO:0047936">
    <property type="term" value="F:glucose 1-dehydrogenase [NAD(P)+] activity"/>
    <property type="evidence" value="ECO:0007669"/>
    <property type="project" value="UniProtKB-EC"/>
</dbReference>
<dbReference type="InterPro" id="IPR020904">
    <property type="entry name" value="Sc_DH/Rdtase_CS"/>
</dbReference>
<evidence type="ECO:0000256" key="2">
    <source>
        <dbReference type="ARBA" id="ARBA00023002"/>
    </source>
</evidence>
<dbReference type="InterPro" id="IPR002347">
    <property type="entry name" value="SDR_fam"/>
</dbReference>
<organism evidence="3 4">
    <name type="scientific">Ruminococcus gauvreauii</name>
    <dbReference type="NCBI Taxonomy" id="438033"/>
    <lineage>
        <taxon>Bacteria</taxon>
        <taxon>Bacillati</taxon>
        <taxon>Bacillota</taxon>
        <taxon>Clostridia</taxon>
        <taxon>Eubacteriales</taxon>
        <taxon>Oscillospiraceae</taxon>
        <taxon>Ruminococcus</taxon>
    </lineage>
</organism>
<dbReference type="RefSeq" id="WP_028527434.1">
    <property type="nucleotide sequence ID" value="NZ_CABLBR010000001.1"/>
</dbReference>
<dbReference type="SUPFAM" id="SSF51735">
    <property type="entry name" value="NAD(P)-binding Rossmann-fold domains"/>
    <property type="match status" value="1"/>
</dbReference>
<name>A0ABY5VEZ3_9FIRM</name>
<gene>
    <name evidence="3" type="ORF">NQ502_15770</name>
</gene>
<proteinExistence type="inferred from homology"/>
<sequence length="256" mass="27266">MGYLDRFNLSGKIAMVTGSSRGIGNAVAKGLCEAGATVVYTATTLESAEKAAREAAQETGAVTLGLACHVENPDEVKALFAAVDEKFGTLDILFNNAGIANIATDCVELTPEQIQEIMNVNTNGVIYCCQEAAKLMITKGKGSIINMCSMSAHIYNVPQKVTHYAASKGAVLSFTKALACELAPHNVRVNCVSPGYHMTEMAKQWVDCHPIWLERVPMGRFADPYELAGTIIYLGSDASSYVTGAEIVVDGGYTLL</sequence>
<dbReference type="PANTHER" id="PTHR42760:SF115">
    <property type="entry name" value="3-OXOACYL-[ACYL-CARRIER-PROTEIN] REDUCTASE FABG"/>
    <property type="match status" value="1"/>
</dbReference>